<name>A0A4Z2F861_9TELE</name>
<dbReference type="EMBL" id="SRLO01001521">
    <property type="protein sequence ID" value="TNN37195.1"/>
    <property type="molecule type" value="Genomic_DNA"/>
</dbReference>
<comment type="caution">
    <text evidence="1">The sequence shown here is derived from an EMBL/GenBank/DDBJ whole genome shotgun (WGS) entry which is preliminary data.</text>
</comment>
<dbReference type="AlphaFoldDB" id="A0A4Z2F861"/>
<accession>A0A4Z2F861</accession>
<keyword evidence="2" id="KW-1185">Reference proteome</keyword>
<sequence length="107" mass="11583">MENRLQLSSACLDPAVCLAAEIPLPNRKSRPRLAGRSVTVTRPATNILSWLGNREAARGFLSHYAFFADGARCDNGSAAAAGSDPHVRPIQNLVANNGFYRSTTYHL</sequence>
<protein>
    <submittedName>
        <fullName evidence="1">Uncharacterized protein</fullName>
    </submittedName>
</protein>
<evidence type="ECO:0000313" key="1">
    <source>
        <dbReference type="EMBL" id="TNN37195.1"/>
    </source>
</evidence>
<organism evidence="1 2">
    <name type="scientific">Liparis tanakae</name>
    <name type="common">Tanaka's snailfish</name>
    <dbReference type="NCBI Taxonomy" id="230148"/>
    <lineage>
        <taxon>Eukaryota</taxon>
        <taxon>Metazoa</taxon>
        <taxon>Chordata</taxon>
        <taxon>Craniata</taxon>
        <taxon>Vertebrata</taxon>
        <taxon>Euteleostomi</taxon>
        <taxon>Actinopterygii</taxon>
        <taxon>Neopterygii</taxon>
        <taxon>Teleostei</taxon>
        <taxon>Neoteleostei</taxon>
        <taxon>Acanthomorphata</taxon>
        <taxon>Eupercaria</taxon>
        <taxon>Perciformes</taxon>
        <taxon>Cottioidei</taxon>
        <taxon>Cottales</taxon>
        <taxon>Liparidae</taxon>
        <taxon>Liparis</taxon>
    </lineage>
</organism>
<reference evidence="1 2" key="1">
    <citation type="submission" date="2019-03" db="EMBL/GenBank/DDBJ databases">
        <title>First draft genome of Liparis tanakae, snailfish: a comprehensive survey of snailfish specific genes.</title>
        <authorList>
            <person name="Kim W."/>
            <person name="Song I."/>
            <person name="Jeong J.-H."/>
            <person name="Kim D."/>
            <person name="Kim S."/>
            <person name="Ryu S."/>
            <person name="Song J.Y."/>
            <person name="Lee S.K."/>
        </authorList>
    </citation>
    <scope>NUCLEOTIDE SEQUENCE [LARGE SCALE GENOMIC DNA]</scope>
    <source>
        <tissue evidence="1">Muscle</tissue>
    </source>
</reference>
<proteinExistence type="predicted"/>
<evidence type="ECO:0000313" key="2">
    <source>
        <dbReference type="Proteomes" id="UP000314294"/>
    </source>
</evidence>
<gene>
    <name evidence="1" type="ORF">EYF80_052645</name>
</gene>
<dbReference type="Proteomes" id="UP000314294">
    <property type="component" value="Unassembled WGS sequence"/>
</dbReference>